<feature type="coiled-coil region" evidence="1">
    <location>
        <begin position="89"/>
        <end position="121"/>
    </location>
</feature>
<evidence type="ECO:0000256" key="1">
    <source>
        <dbReference type="SAM" id="Coils"/>
    </source>
</evidence>
<dbReference type="RefSeq" id="WP_283174513.1">
    <property type="nucleotide sequence ID" value="NZ_JAPNOA010000039.1"/>
</dbReference>
<keyword evidence="3" id="KW-1185">Reference proteome</keyword>
<keyword evidence="1" id="KW-0175">Coiled coil</keyword>
<accession>A0A9X3ITG9</accession>
<organism evidence="2 3">
    <name type="scientific">Parathalassolituus penaei</name>
    <dbReference type="NCBI Taxonomy" id="2997323"/>
    <lineage>
        <taxon>Bacteria</taxon>
        <taxon>Pseudomonadati</taxon>
        <taxon>Pseudomonadota</taxon>
        <taxon>Gammaproteobacteria</taxon>
        <taxon>Oceanospirillales</taxon>
        <taxon>Oceanospirillaceae</taxon>
        <taxon>Parathalassolituus</taxon>
    </lineage>
</organism>
<evidence type="ECO:0000313" key="2">
    <source>
        <dbReference type="EMBL" id="MCY0966305.1"/>
    </source>
</evidence>
<reference evidence="2" key="1">
    <citation type="submission" date="2022-11" db="EMBL/GenBank/DDBJ databases">
        <title>Parathalassolutuus dongxingensis gen. nov., sp. nov., a novel member of family Oceanospirillaceae isolated from a coastal shrimp pond in Guangxi, China.</title>
        <authorList>
            <person name="Chen H."/>
        </authorList>
    </citation>
    <scope>NUCLEOTIDE SEQUENCE</scope>
    <source>
        <strain evidence="2">G-43</strain>
    </source>
</reference>
<gene>
    <name evidence="2" type="ORF">OUO13_14005</name>
</gene>
<comment type="caution">
    <text evidence="2">The sequence shown here is derived from an EMBL/GenBank/DDBJ whole genome shotgun (WGS) entry which is preliminary data.</text>
</comment>
<evidence type="ECO:0000313" key="3">
    <source>
        <dbReference type="Proteomes" id="UP001150830"/>
    </source>
</evidence>
<dbReference type="Proteomes" id="UP001150830">
    <property type="component" value="Unassembled WGS sequence"/>
</dbReference>
<name>A0A9X3ITG9_9GAMM</name>
<proteinExistence type="predicted"/>
<dbReference type="AlphaFoldDB" id="A0A9X3ITG9"/>
<dbReference type="EMBL" id="JAPNOA010000039">
    <property type="protein sequence ID" value="MCY0966305.1"/>
    <property type="molecule type" value="Genomic_DNA"/>
</dbReference>
<sequence length="126" mass="14552">MWRSSAAIKAALPDTNNTRTCKSGGVGVVRPWQRTQRKSAFERLSEANIQYWQTSLTPTDKQMRRLQACQALVRLYLRRHDKVSARQVLDDAVAQLARVRMVLQELDLEIIEAEMADLQRAIDDRR</sequence>
<protein>
    <submittedName>
        <fullName evidence="2">Uncharacterized protein</fullName>
    </submittedName>
</protein>